<evidence type="ECO:0000313" key="1">
    <source>
        <dbReference type="EMBL" id="QHS96883.1"/>
    </source>
</evidence>
<sequence>MSQHNENFIHRATMDYMTNPSYYSNSKCMGNDKNRDDGPTLADKKFYKKRILTVTRELFKPNEHPAHLKILHEGYINYLIEYLKMIDTKDILQEEYEGMTDQDTTGGMKDCSVDDANKYIYNIKPPHITMDDFVTKKTPIKEVESLPQKKNINLKDPVLRTKGVRKKNK</sequence>
<reference evidence="1" key="1">
    <citation type="journal article" date="2020" name="Nature">
        <title>Giant virus diversity and host interactions through global metagenomics.</title>
        <authorList>
            <person name="Schulz F."/>
            <person name="Roux S."/>
            <person name="Paez-Espino D."/>
            <person name="Jungbluth S."/>
            <person name="Walsh D.A."/>
            <person name="Denef V.J."/>
            <person name="McMahon K.D."/>
            <person name="Konstantinidis K.T."/>
            <person name="Eloe-Fadrosh E.A."/>
            <person name="Kyrpides N.C."/>
            <person name="Woyke T."/>
        </authorList>
    </citation>
    <scope>NUCLEOTIDE SEQUENCE</scope>
    <source>
        <strain evidence="1">GVMAG-M-3300020166-5</strain>
    </source>
</reference>
<dbReference type="AlphaFoldDB" id="A0A6C0C010"/>
<proteinExistence type="predicted"/>
<protein>
    <submittedName>
        <fullName evidence="1">Uncharacterized protein</fullName>
    </submittedName>
</protein>
<dbReference type="EMBL" id="MN739280">
    <property type="protein sequence ID" value="QHS96883.1"/>
    <property type="molecule type" value="Genomic_DNA"/>
</dbReference>
<name>A0A6C0C010_9ZZZZ</name>
<accession>A0A6C0C010</accession>
<organism evidence="1">
    <name type="scientific">viral metagenome</name>
    <dbReference type="NCBI Taxonomy" id="1070528"/>
    <lineage>
        <taxon>unclassified sequences</taxon>
        <taxon>metagenomes</taxon>
        <taxon>organismal metagenomes</taxon>
    </lineage>
</organism>